<organism evidence="2 3">
    <name type="scientific">Aequitasia blattaphilus</name>
    <dbReference type="NCBI Taxonomy" id="2949332"/>
    <lineage>
        <taxon>Bacteria</taxon>
        <taxon>Bacillati</taxon>
        <taxon>Bacillota</taxon>
        <taxon>Clostridia</taxon>
        <taxon>Lachnospirales</taxon>
        <taxon>Lachnospiraceae</taxon>
        <taxon>Aequitasia</taxon>
    </lineage>
</organism>
<dbReference type="Gene3D" id="3.20.20.450">
    <property type="entry name" value="EAL domain"/>
    <property type="match status" value="1"/>
</dbReference>
<dbReference type="InterPro" id="IPR035919">
    <property type="entry name" value="EAL_sf"/>
</dbReference>
<dbReference type="PANTHER" id="PTHR33121:SF70">
    <property type="entry name" value="SIGNALING PROTEIN YKOW"/>
    <property type="match status" value="1"/>
</dbReference>
<dbReference type="PROSITE" id="PS50883">
    <property type="entry name" value="EAL"/>
    <property type="match status" value="1"/>
</dbReference>
<evidence type="ECO:0000259" key="1">
    <source>
        <dbReference type="PROSITE" id="PS50883"/>
    </source>
</evidence>
<dbReference type="EMBL" id="JAMZFW010000011">
    <property type="protein sequence ID" value="MCP1102500.1"/>
    <property type="molecule type" value="Genomic_DNA"/>
</dbReference>
<dbReference type="Proteomes" id="UP001523566">
    <property type="component" value="Unassembled WGS sequence"/>
</dbReference>
<dbReference type="CDD" id="cd01948">
    <property type="entry name" value="EAL"/>
    <property type="match status" value="1"/>
</dbReference>
<dbReference type="PANTHER" id="PTHR33121">
    <property type="entry name" value="CYCLIC DI-GMP PHOSPHODIESTERASE PDEF"/>
    <property type="match status" value="1"/>
</dbReference>
<dbReference type="InterPro" id="IPR050706">
    <property type="entry name" value="Cyclic-di-GMP_PDE-like"/>
</dbReference>
<dbReference type="Pfam" id="PF00563">
    <property type="entry name" value="EAL"/>
    <property type="match status" value="1"/>
</dbReference>
<comment type="caution">
    <text evidence="2">The sequence shown here is derived from an EMBL/GenBank/DDBJ whole genome shotgun (WGS) entry which is preliminary data.</text>
</comment>
<dbReference type="SUPFAM" id="SSF141868">
    <property type="entry name" value="EAL domain-like"/>
    <property type="match status" value="1"/>
</dbReference>
<keyword evidence="3" id="KW-1185">Reference proteome</keyword>
<dbReference type="RefSeq" id="WP_262066286.1">
    <property type="nucleotide sequence ID" value="NZ_JAMXOD010000011.1"/>
</dbReference>
<gene>
    <name evidence="2" type="ORF">NK125_08755</name>
</gene>
<protein>
    <submittedName>
        <fullName evidence="2">EAL domain-containing protein</fullName>
    </submittedName>
</protein>
<accession>A0ABT1E9I9</accession>
<evidence type="ECO:0000313" key="3">
    <source>
        <dbReference type="Proteomes" id="UP001523566"/>
    </source>
</evidence>
<name>A0ABT1E9I9_9FIRM</name>
<evidence type="ECO:0000313" key="2">
    <source>
        <dbReference type="EMBL" id="MCP1102500.1"/>
    </source>
</evidence>
<dbReference type="SMART" id="SM00052">
    <property type="entry name" value="EAL"/>
    <property type="match status" value="1"/>
</dbReference>
<sequence>MDLEEQIFGATDRMHLNKRNSYKGEAEGNEQFKSKLIEKLQKDIADNRFLVYLQPQINLKTDEIGGVEALVRYLDEEGKVVPPVSFIGKYETEGIINYLDLHMLEMVCALIKKWRERGKEINNISVNFSRVTMMVAGIVKKILSICNRYEVLPEQITIEVTESIGLLERRELKTLLETLQKEGFKISLDDFGSRYSDLAILSITNFNEIKLDKSLVDTIESKSKSRTIAGYVLQMCMGLELSHTIAEGIENISQKEILKQLGCEYGQGYLFDRPLPVDEFEKKYLKERRKSDEHK</sequence>
<reference evidence="2 3" key="1">
    <citation type="journal article" date="2022" name="Genome Biol. Evol.">
        <title>Host diet, physiology and behaviors set the stage for Lachnospiraceae cladogenesis.</title>
        <authorList>
            <person name="Vera-Ponce De Leon A."/>
            <person name="Schneider M."/>
            <person name="Jahnes B.C."/>
            <person name="Sadowski V."/>
            <person name="Camuy-Velez L.A."/>
            <person name="Duan J."/>
            <person name="Sabree Z.L."/>
        </authorList>
    </citation>
    <scope>NUCLEOTIDE SEQUENCE [LARGE SCALE GENOMIC DNA]</scope>
    <source>
        <strain evidence="2 3">PAL113</strain>
    </source>
</reference>
<dbReference type="InterPro" id="IPR001633">
    <property type="entry name" value="EAL_dom"/>
</dbReference>
<feature type="domain" description="EAL" evidence="1">
    <location>
        <begin position="33"/>
        <end position="288"/>
    </location>
</feature>
<proteinExistence type="predicted"/>